<feature type="domain" description="XdhC- CoxI" evidence="1">
    <location>
        <begin position="11"/>
        <end position="71"/>
    </location>
</feature>
<dbReference type="Pfam" id="PF13478">
    <property type="entry name" value="XdhC_C"/>
    <property type="match status" value="1"/>
</dbReference>
<feature type="domain" description="XdhC Rossmann" evidence="2">
    <location>
        <begin position="109"/>
        <end position="258"/>
    </location>
</feature>
<dbReference type="PANTHER" id="PTHR30388">
    <property type="entry name" value="ALDEHYDE OXIDOREDUCTASE MOLYBDENUM COFACTOR ASSEMBLY PROTEIN"/>
    <property type="match status" value="1"/>
</dbReference>
<dbReference type="Gene3D" id="3.40.50.720">
    <property type="entry name" value="NAD(P)-binding Rossmann-like Domain"/>
    <property type="match status" value="1"/>
</dbReference>
<name>A0A291GRN0_9MICO</name>
<dbReference type="InterPro" id="IPR003777">
    <property type="entry name" value="XdhC_CoxI"/>
</dbReference>
<dbReference type="Pfam" id="PF02625">
    <property type="entry name" value="XdhC_CoxI"/>
    <property type="match status" value="1"/>
</dbReference>
<accession>A0A291GRN0</accession>
<evidence type="ECO:0000259" key="1">
    <source>
        <dbReference type="Pfam" id="PF02625"/>
    </source>
</evidence>
<dbReference type="KEGG" id="brz:CFK38_16230"/>
<reference evidence="4" key="1">
    <citation type="submission" date="2017-09" db="EMBL/GenBank/DDBJ databases">
        <title>Brachybacterium sp. VM2412.</title>
        <authorList>
            <person name="Tak E.J."/>
            <person name="Bae J.-W."/>
        </authorList>
    </citation>
    <scope>NUCLEOTIDE SEQUENCE [LARGE SCALE GENOMIC DNA]</scope>
    <source>
        <strain evidence="4">VM2412</strain>
    </source>
</reference>
<dbReference type="RefSeq" id="WP_096804003.1">
    <property type="nucleotide sequence ID" value="NZ_CP023563.1"/>
</dbReference>
<organism evidence="3 4">
    <name type="scientific">Brachybacterium vulturis</name>
    <dbReference type="NCBI Taxonomy" id="2017484"/>
    <lineage>
        <taxon>Bacteria</taxon>
        <taxon>Bacillati</taxon>
        <taxon>Actinomycetota</taxon>
        <taxon>Actinomycetes</taxon>
        <taxon>Micrococcales</taxon>
        <taxon>Dermabacteraceae</taxon>
        <taxon>Brachybacterium</taxon>
    </lineage>
</organism>
<proteinExistence type="predicted"/>
<evidence type="ECO:0000313" key="4">
    <source>
        <dbReference type="Proteomes" id="UP000218165"/>
    </source>
</evidence>
<dbReference type="NCBIfam" id="TIGR02964">
    <property type="entry name" value="xanthine_xdhC"/>
    <property type="match status" value="1"/>
</dbReference>
<dbReference type="InterPro" id="IPR052698">
    <property type="entry name" value="MoCofactor_Util/Proc"/>
</dbReference>
<gene>
    <name evidence="3" type="primary">xdhC</name>
    <name evidence="3" type="ORF">CFK38_16230</name>
</gene>
<evidence type="ECO:0000259" key="2">
    <source>
        <dbReference type="Pfam" id="PF13478"/>
    </source>
</evidence>
<dbReference type="AlphaFoldDB" id="A0A291GRN0"/>
<dbReference type="EMBL" id="CP023563">
    <property type="protein sequence ID" value="ATG52895.1"/>
    <property type="molecule type" value="Genomic_DNA"/>
</dbReference>
<dbReference type="Proteomes" id="UP000218165">
    <property type="component" value="Chromosome"/>
</dbReference>
<keyword evidence="4" id="KW-1185">Reference proteome</keyword>
<protein>
    <submittedName>
        <fullName evidence="3">Xanthine dehydrogenase accessory protein XdhC</fullName>
    </submittedName>
</protein>
<dbReference type="PANTHER" id="PTHR30388:SF6">
    <property type="entry name" value="XANTHINE DEHYDROGENASE SUBUNIT A-RELATED"/>
    <property type="match status" value="1"/>
</dbReference>
<dbReference type="SUPFAM" id="SSF51735">
    <property type="entry name" value="NAD(P)-binding Rossmann-fold domains"/>
    <property type="match status" value="1"/>
</dbReference>
<dbReference type="OrthoDB" id="61481at2"/>
<sequence>MDWLSALTALRAEGRPAVLVTVTRTRGHAPRDAGAKMLVTEQDSVDTIGGGNLEATVIERAREMLRHGDRRPELMEMKLNPHAPARHGRQCCGGEAEVLLEPQLVAPCVAIFGIGHVGFELAHLLRRHRVALHLVDSRADQVAADRLGALPDGPARVQGHHAPAPETVLRDLPVGAHVLIMTHDHAEDLVLCEAALQRGGELGSVGVIGSDAKWSRFRVQLREAGHEEAAIDRIDCPLGLAGVGGKEPAVIALSAAAALMASLQHAEEAAPAG</sequence>
<evidence type="ECO:0000313" key="3">
    <source>
        <dbReference type="EMBL" id="ATG52895.1"/>
    </source>
</evidence>
<dbReference type="InterPro" id="IPR014308">
    <property type="entry name" value="Xanthine_DH_XdhC"/>
</dbReference>
<dbReference type="InterPro" id="IPR027051">
    <property type="entry name" value="XdhC_Rossmann_dom"/>
</dbReference>
<dbReference type="InterPro" id="IPR036291">
    <property type="entry name" value="NAD(P)-bd_dom_sf"/>
</dbReference>